<organism evidence="2 3">
    <name type="scientific">Streptantibioticus parmotrematis</name>
    <dbReference type="NCBI Taxonomy" id="2873249"/>
    <lineage>
        <taxon>Bacteria</taxon>
        <taxon>Bacillati</taxon>
        <taxon>Actinomycetota</taxon>
        <taxon>Actinomycetes</taxon>
        <taxon>Kitasatosporales</taxon>
        <taxon>Streptomycetaceae</taxon>
        <taxon>Streptantibioticus</taxon>
    </lineage>
</organism>
<dbReference type="InterPro" id="IPR011990">
    <property type="entry name" value="TPR-like_helical_dom_sf"/>
</dbReference>
<feature type="compositionally biased region" description="Basic and acidic residues" evidence="1">
    <location>
        <begin position="1"/>
        <end position="10"/>
    </location>
</feature>
<sequence>MHDSGHDEGMNGRGESAGGVHNDLGGTVEGTSVQVGVVHGGIHLAASTSRAQQPWQLPPVGALVDRVADLEALQLFLRQAEDVGGPAWVVITGLGGVGKTVLALSWLHRLRGDFPDGQLYVDLGSQSPGGPVAPAQALGSLLRGLGVPAASVPGNDEERMALYRSLTTHRKLVVMLDDAFSAAQVRPLLAGGRTVTVVTSRWQLPGLALDGCSALRLEPLEVGAAVALLAATVGEDRVGAEPEQARCLVGLCAQLPLAVRLVGARLASRPDRSITAMVRVLGEERGRLDALGLQGDHTVRATLDVSYGGLPPHAGRLYRLLALQPGTEFGLSAILSATGDIVRHDGRTMESLETLLDANLLSEGGDQRYRFHDLVRLHATVRSREEPAGSRSAAIRRIFDYYLASATRAEEVLDPHHRSLPRDFGPGPTACEEFADDSAALDWLERELPNMMAVVAQAHGLGLPRVSWQLADAMWPLFTRRKHYEQWRVAHREGLTAARESGDPAAECRMLTSGGLGELDTGGHGQALEMFSDAAELFRRTGDRLGVARATNYRGLALLGLGRLDEAATAFRQAAADCPRYGDARAGGLARLNLAEVALATDAHTEAVAQASTAYRILVDEGDPYNAARATTVLGHAALALGRLDQAARHFTQGLATLRRVGARFEVGRVLEALAQLAEACHELSLARTRYEEALACYEELRVPAAERVRAHLVRLAQAGDG</sequence>
<dbReference type="SUPFAM" id="SSF48452">
    <property type="entry name" value="TPR-like"/>
    <property type="match status" value="1"/>
</dbReference>
<dbReference type="SUPFAM" id="SSF52540">
    <property type="entry name" value="P-loop containing nucleoside triphosphate hydrolases"/>
    <property type="match status" value="1"/>
</dbReference>
<dbReference type="RefSeq" id="WP_222974990.1">
    <property type="nucleotide sequence ID" value="NZ_JAINVZ010000003.1"/>
</dbReference>
<reference evidence="2 3" key="1">
    <citation type="submission" date="2021-08" db="EMBL/GenBank/DDBJ databases">
        <title>Streptomyces sp. PTM05 isolated from lichen.</title>
        <authorList>
            <person name="Somphong A."/>
            <person name="Phongsopitanun W."/>
            <person name="Tanasupawat S."/>
        </authorList>
    </citation>
    <scope>NUCLEOTIDE SEQUENCE [LARGE SCALE GENOMIC DNA]</scope>
    <source>
        <strain evidence="2 3">Ptm05</strain>
    </source>
</reference>
<dbReference type="PANTHER" id="PTHR47691">
    <property type="entry name" value="REGULATOR-RELATED"/>
    <property type="match status" value="1"/>
</dbReference>
<proteinExistence type="predicted"/>
<keyword evidence="3" id="KW-1185">Reference proteome</keyword>
<name>A0ABS7QMW8_9ACTN</name>
<dbReference type="InterPro" id="IPR019734">
    <property type="entry name" value="TPR_rpt"/>
</dbReference>
<dbReference type="Proteomes" id="UP001198565">
    <property type="component" value="Unassembled WGS sequence"/>
</dbReference>
<dbReference type="Gene3D" id="1.25.40.10">
    <property type="entry name" value="Tetratricopeptide repeat domain"/>
    <property type="match status" value="1"/>
</dbReference>
<dbReference type="InterPro" id="IPR027417">
    <property type="entry name" value="P-loop_NTPase"/>
</dbReference>
<dbReference type="Gene3D" id="3.40.50.300">
    <property type="entry name" value="P-loop containing nucleotide triphosphate hydrolases"/>
    <property type="match status" value="1"/>
</dbReference>
<dbReference type="Pfam" id="PF13424">
    <property type="entry name" value="TPR_12"/>
    <property type="match status" value="1"/>
</dbReference>
<dbReference type="SMART" id="SM00028">
    <property type="entry name" value="TPR"/>
    <property type="match status" value="3"/>
</dbReference>
<evidence type="ECO:0000256" key="1">
    <source>
        <dbReference type="SAM" id="MobiDB-lite"/>
    </source>
</evidence>
<feature type="region of interest" description="Disordered" evidence="1">
    <location>
        <begin position="1"/>
        <end position="25"/>
    </location>
</feature>
<protein>
    <submittedName>
        <fullName evidence="2">Tetratricopeptide repeat protein</fullName>
    </submittedName>
</protein>
<dbReference type="PANTHER" id="PTHR47691:SF3">
    <property type="entry name" value="HTH-TYPE TRANSCRIPTIONAL REGULATOR RV0890C-RELATED"/>
    <property type="match status" value="1"/>
</dbReference>
<comment type="caution">
    <text evidence="2">The sequence shown here is derived from an EMBL/GenBank/DDBJ whole genome shotgun (WGS) entry which is preliminary data.</text>
</comment>
<evidence type="ECO:0000313" key="3">
    <source>
        <dbReference type="Proteomes" id="UP001198565"/>
    </source>
</evidence>
<accession>A0ABS7QMW8</accession>
<gene>
    <name evidence="2" type="ORF">K7472_06675</name>
</gene>
<dbReference type="PRINTS" id="PR00364">
    <property type="entry name" value="DISEASERSIST"/>
</dbReference>
<dbReference type="EMBL" id="JAINVZ010000003">
    <property type="protein sequence ID" value="MBY8884527.1"/>
    <property type="molecule type" value="Genomic_DNA"/>
</dbReference>
<evidence type="ECO:0000313" key="2">
    <source>
        <dbReference type="EMBL" id="MBY8884527.1"/>
    </source>
</evidence>